<evidence type="ECO:0000313" key="1">
    <source>
        <dbReference type="EMBL" id="AYC30347.1"/>
    </source>
</evidence>
<accession>A0A385YWR8</accession>
<organism evidence="1 2">
    <name type="scientific">Paenisporosarcina cavernae</name>
    <dbReference type="NCBI Taxonomy" id="2320858"/>
    <lineage>
        <taxon>Bacteria</taxon>
        <taxon>Bacillati</taxon>
        <taxon>Bacillota</taxon>
        <taxon>Bacilli</taxon>
        <taxon>Bacillales</taxon>
        <taxon>Caryophanaceae</taxon>
        <taxon>Paenisporosarcina</taxon>
    </lineage>
</organism>
<dbReference type="AlphaFoldDB" id="A0A385YWR8"/>
<dbReference type="OrthoDB" id="677051at2"/>
<name>A0A385YWR8_9BACL</name>
<dbReference type="EMBL" id="CP032418">
    <property type="protein sequence ID" value="AYC30347.1"/>
    <property type="molecule type" value="Genomic_DNA"/>
</dbReference>
<dbReference type="InterPro" id="IPR036249">
    <property type="entry name" value="Thioredoxin-like_sf"/>
</dbReference>
<sequence>MTYMHTITTTEQWEQAKEHSRSEAVFVMKTSNTCPISLRAEIEYKQFETNVPKYNLVVQHARDISNLIAEELDVRHESPQVFLLKDGECIWQETHSAITRKTLQEAAENFA</sequence>
<dbReference type="KEGG" id="paek:D3873_11015"/>
<dbReference type="InterPro" id="IPR022551">
    <property type="entry name" value="BrxC"/>
</dbReference>
<protein>
    <submittedName>
        <fullName evidence="1">Bacillithiol system redox-active protein YtxJ</fullName>
    </submittedName>
</protein>
<reference evidence="2" key="1">
    <citation type="submission" date="2018-09" db="EMBL/GenBank/DDBJ databases">
        <authorList>
            <person name="Zhu H."/>
        </authorList>
    </citation>
    <scope>NUCLEOTIDE SEQUENCE [LARGE SCALE GENOMIC DNA]</scope>
    <source>
        <strain evidence="2">K2R23-3</strain>
    </source>
</reference>
<dbReference type="Proteomes" id="UP000265725">
    <property type="component" value="Chromosome"/>
</dbReference>
<keyword evidence="2" id="KW-1185">Reference proteome</keyword>
<dbReference type="Gene3D" id="3.40.30.10">
    <property type="entry name" value="Glutaredoxin"/>
    <property type="match status" value="1"/>
</dbReference>
<proteinExistence type="predicted"/>
<dbReference type="Pfam" id="PF11009">
    <property type="entry name" value="BrxC"/>
    <property type="match status" value="1"/>
</dbReference>
<dbReference type="NCBIfam" id="TIGR04019">
    <property type="entry name" value="B_thiol_YtxJ"/>
    <property type="match status" value="1"/>
</dbReference>
<dbReference type="SUPFAM" id="SSF52833">
    <property type="entry name" value="Thioredoxin-like"/>
    <property type="match status" value="1"/>
</dbReference>
<evidence type="ECO:0000313" key="2">
    <source>
        <dbReference type="Proteomes" id="UP000265725"/>
    </source>
</evidence>
<gene>
    <name evidence="1" type="primary">ytxJ</name>
    <name evidence="1" type="ORF">D3873_11015</name>
</gene>